<sequence length="345" mass="38418">MTRLGEREQEESERPQDGVKIFMDGCGTYLKANQRGASSLVPKSSLGGKREALFRRLAVVVAVVCVRVRASSLLSPDQDKRNGQEKWVWASCVCVCVSNYTRQARSCRPNDMRRTLAEDGALVSGSGKQELGFFAWRRPRQRWMPDGDRPGVGGGTETERGIGDWKFVDSNLTETTNGAPPPRTTRALDSGGSRLWFSTRLHTRLQLAGGDPGPVSRTTRQLMRGMREEEKRSSVAAAERKDGSERDQRQESRRWAGAGGVTDCDDDDDGDDLGDHREQETVLPGWAVKWWISDPRKHPSQQLEVVRSNLSEEFLYGSVIPTHGLSTRKADVGHPTIVTCHLLQE</sequence>
<evidence type="ECO:0000313" key="2">
    <source>
        <dbReference type="EMBL" id="KAH7132757.1"/>
    </source>
</evidence>
<evidence type="ECO:0000256" key="1">
    <source>
        <dbReference type="SAM" id="MobiDB-lite"/>
    </source>
</evidence>
<feature type="region of interest" description="Disordered" evidence="1">
    <location>
        <begin position="205"/>
        <end position="277"/>
    </location>
</feature>
<feature type="compositionally biased region" description="Acidic residues" evidence="1">
    <location>
        <begin position="263"/>
        <end position="272"/>
    </location>
</feature>
<proteinExistence type="predicted"/>
<accession>A0A9P9E8H3</accession>
<dbReference type="EMBL" id="JAGMUV010000016">
    <property type="protein sequence ID" value="KAH7132757.1"/>
    <property type="molecule type" value="Genomic_DNA"/>
</dbReference>
<gene>
    <name evidence="2" type="ORF">EDB81DRAFT_763281</name>
</gene>
<name>A0A9P9E8H3_9HYPO</name>
<feature type="region of interest" description="Disordered" evidence="1">
    <location>
        <begin position="171"/>
        <end position="191"/>
    </location>
</feature>
<comment type="caution">
    <text evidence="2">The sequence shown here is derived from an EMBL/GenBank/DDBJ whole genome shotgun (WGS) entry which is preliminary data.</text>
</comment>
<keyword evidence="3" id="KW-1185">Reference proteome</keyword>
<evidence type="ECO:0000313" key="3">
    <source>
        <dbReference type="Proteomes" id="UP000738349"/>
    </source>
</evidence>
<protein>
    <submittedName>
        <fullName evidence="2">Uncharacterized protein</fullName>
    </submittedName>
</protein>
<dbReference type="Proteomes" id="UP000738349">
    <property type="component" value="Unassembled WGS sequence"/>
</dbReference>
<organism evidence="2 3">
    <name type="scientific">Dactylonectria macrodidyma</name>
    <dbReference type="NCBI Taxonomy" id="307937"/>
    <lineage>
        <taxon>Eukaryota</taxon>
        <taxon>Fungi</taxon>
        <taxon>Dikarya</taxon>
        <taxon>Ascomycota</taxon>
        <taxon>Pezizomycotina</taxon>
        <taxon>Sordariomycetes</taxon>
        <taxon>Hypocreomycetidae</taxon>
        <taxon>Hypocreales</taxon>
        <taxon>Nectriaceae</taxon>
        <taxon>Dactylonectria</taxon>
    </lineage>
</organism>
<reference evidence="2" key="1">
    <citation type="journal article" date="2021" name="Nat. Commun.">
        <title>Genetic determinants of endophytism in the Arabidopsis root mycobiome.</title>
        <authorList>
            <person name="Mesny F."/>
            <person name="Miyauchi S."/>
            <person name="Thiergart T."/>
            <person name="Pickel B."/>
            <person name="Atanasova L."/>
            <person name="Karlsson M."/>
            <person name="Huettel B."/>
            <person name="Barry K.W."/>
            <person name="Haridas S."/>
            <person name="Chen C."/>
            <person name="Bauer D."/>
            <person name="Andreopoulos W."/>
            <person name="Pangilinan J."/>
            <person name="LaButti K."/>
            <person name="Riley R."/>
            <person name="Lipzen A."/>
            <person name="Clum A."/>
            <person name="Drula E."/>
            <person name="Henrissat B."/>
            <person name="Kohler A."/>
            <person name="Grigoriev I.V."/>
            <person name="Martin F.M."/>
            <person name="Hacquard S."/>
        </authorList>
    </citation>
    <scope>NUCLEOTIDE SEQUENCE</scope>
    <source>
        <strain evidence="2">MPI-CAGE-AT-0147</strain>
    </source>
</reference>
<feature type="compositionally biased region" description="Basic and acidic residues" evidence="1">
    <location>
        <begin position="225"/>
        <end position="254"/>
    </location>
</feature>
<dbReference type="AlphaFoldDB" id="A0A9P9E8H3"/>